<dbReference type="RefSeq" id="WP_156113803.1">
    <property type="nucleotide sequence ID" value="NZ_CANCWG010000021.1"/>
</dbReference>
<accession>A0A6I2RH75</accession>
<evidence type="ECO:0000313" key="2">
    <source>
        <dbReference type="Proteomes" id="UP000434475"/>
    </source>
</evidence>
<dbReference type="AlphaFoldDB" id="A0A6I2RH75"/>
<evidence type="ECO:0000313" key="1">
    <source>
        <dbReference type="EMBL" id="MSB22937.1"/>
    </source>
</evidence>
<comment type="caution">
    <text evidence="1">The sequence shown here is derived from an EMBL/GenBank/DDBJ whole genome shotgun (WGS) entry which is preliminary data.</text>
</comment>
<reference evidence="1 2" key="1">
    <citation type="journal article" date="2019" name="Nat. Med.">
        <title>A library of human gut bacterial isolates paired with longitudinal multiomics data enables mechanistic microbiome research.</title>
        <authorList>
            <person name="Poyet M."/>
            <person name="Groussin M."/>
            <person name="Gibbons S.M."/>
            <person name="Avila-Pacheco J."/>
            <person name="Jiang X."/>
            <person name="Kearney S.M."/>
            <person name="Perrotta A.R."/>
            <person name="Berdy B."/>
            <person name="Zhao S."/>
            <person name="Lieberman T.D."/>
            <person name="Swanson P.K."/>
            <person name="Smith M."/>
            <person name="Roesemann S."/>
            <person name="Alexander J.E."/>
            <person name="Rich S.A."/>
            <person name="Livny J."/>
            <person name="Vlamakis H."/>
            <person name="Clish C."/>
            <person name="Bullock K."/>
            <person name="Deik A."/>
            <person name="Scott J."/>
            <person name="Pierce K.A."/>
            <person name="Xavier R.J."/>
            <person name="Alm E.J."/>
        </authorList>
    </citation>
    <scope>NUCLEOTIDE SEQUENCE [LARGE SCALE GENOMIC DNA]</scope>
    <source>
        <strain evidence="1 2">BIOML-A2</strain>
    </source>
</reference>
<evidence type="ECO:0008006" key="3">
    <source>
        <dbReference type="Google" id="ProtNLM"/>
    </source>
</evidence>
<gene>
    <name evidence="1" type="ORF">GKE97_26205</name>
</gene>
<dbReference type="Proteomes" id="UP000434475">
    <property type="component" value="Unassembled WGS sequence"/>
</dbReference>
<proteinExistence type="predicted"/>
<dbReference type="EMBL" id="WKPR01000059">
    <property type="protein sequence ID" value="MSB22937.1"/>
    <property type="molecule type" value="Genomic_DNA"/>
</dbReference>
<protein>
    <recommendedName>
        <fullName evidence="3">DUF1436 family protein</fullName>
    </recommendedName>
</protein>
<sequence length="150" mass="17273">MYNDKDLVQLYFRKDRDILIIGSRTWDGPYKTCGFPTIVPYTTSNEILGKLIVDHFSRVDSFTSKDENANFFKELKGMSSWRKFAQAVGLICVWKTHHEYEMIYNVRNSDNSFSPDGKHCSHLSICSSEELIGAKAKELMGLQQEDTKSM</sequence>
<name>A0A6I2RH75_FLAPL</name>
<organism evidence="1 2">
    <name type="scientific">Flavonifractor plautii</name>
    <name type="common">Fusobacterium plautii</name>
    <dbReference type="NCBI Taxonomy" id="292800"/>
    <lineage>
        <taxon>Bacteria</taxon>
        <taxon>Bacillati</taxon>
        <taxon>Bacillota</taxon>
        <taxon>Clostridia</taxon>
        <taxon>Eubacteriales</taxon>
        <taxon>Oscillospiraceae</taxon>
        <taxon>Flavonifractor</taxon>
    </lineage>
</organism>